<dbReference type="PROSITE" id="PS00151">
    <property type="entry name" value="ACYLPHOSPHATASE_2"/>
    <property type="match status" value="1"/>
</dbReference>
<dbReference type="AlphaFoldDB" id="A0AA87ZT97"/>
<dbReference type="SUPFAM" id="SSF54975">
    <property type="entry name" value="Acylphosphatase/BLUF domain-like"/>
    <property type="match status" value="1"/>
</dbReference>
<proteinExistence type="inferred from homology"/>
<comment type="similarity">
    <text evidence="1">Belongs to the ARG7 family.</text>
</comment>
<dbReference type="PRINTS" id="PR00112">
    <property type="entry name" value="ACYLPHPHTASE"/>
</dbReference>
<dbReference type="EMBL" id="BTGU01000009">
    <property type="protein sequence ID" value="GMN39215.1"/>
    <property type="molecule type" value="Genomic_DNA"/>
</dbReference>
<dbReference type="InterPro" id="IPR001792">
    <property type="entry name" value="Acylphosphatase-like_dom"/>
</dbReference>
<comment type="caution">
    <text evidence="6">The sequence shown here is derived from an EMBL/GenBank/DDBJ whole genome shotgun (WGS) entry which is preliminary data.</text>
</comment>
<evidence type="ECO:0000256" key="2">
    <source>
        <dbReference type="PROSITE-ProRule" id="PRU00520"/>
    </source>
</evidence>
<dbReference type="Proteomes" id="UP001187192">
    <property type="component" value="Unassembled WGS sequence"/>
</dbReference>
<dbReference type="InterPro" id="IPR003676">
    <property type="entry name" value="SAUR_fam"/>
</dbReference>
<feature type="region of interest" description="Disordered" evidence="4">
    <location>
        <begin position="92"/>
        <end position="115"/>
    </location>
</feature>
<name>A0AA87ZT97_FICCA</name>
<accession>A0AA87ZT97</accession>
<keyword evidence="7" id="KW-1185">Reference proteome</keyword>
<organism evidence="6 7">
    <name type="scientific">Ficus carica</name>
    <name type="common">Common fig</name>
    <dbReference type="NCBI Taxonomy" id="3494"/>
    <lineage>
        <taxon>Eukaryota</taxon>
        <taxon>Viridiplantae</taxon>
        <taxon>Streptophyta</taxon>
        <taxon>Embryophyta</taxon>
        <taxon>Tracheophyta</taxon>
        <taxon>Spermatophyta</taxon>
        <taxon>Magnoliopsida</taxon>
        <taxon>eudicotyledons</taxon>
        <taxon>Gunneridae</taxon>
        <taxon>Pentapetalae</taxon>
        <taxon>rosids</taxon>
        <taxon>fabids</taxon>
        <taxon>Rosales</taxon>
        <taxon>Moraceae</taxon>
        <taxon>Ficeae</taxon>
        <taxon>Ficus</taxon>
    </lineage>
</organism>
<dbReference type="EC" id="3.6.1.7" evidence="2"/>
<feature type="active site" evidence="2">
    <location>
        <position position="239"/>
    </location>
</feature>
<dbReference type="PANTHER" id="PTHR47268:SF4">
    <property type="entry name" value="ACYLPHOSPHATASE"/>
    <property type="match status" value="1"/>
</dbReference>
<dbReference type="Pfam" id="PF02519">
    <property type="entry name" value="Auxin_inducible"/>
    <property type="match status" value="1"/>
</dbReference>
<dbReference type="GO" id="GO:0009733">
    <property type="term" value="P:response to auxin"/>
    <property type="evidence" value="ECO:0007669"/>
    <property type="project" value="InterPro"/>
</dbReference>
<comment type="catalytic activity">
    <reaction evidence="2">
        <text>an acyl phosphate + H2O = a carboxylate + phosphate + H(+)</text>
        <dbReference type="Rhea" id="RHEA:14965"/>
        <dbReference type="ChEBI" id="CHEBI:15377"/>
        <dbReference type="ChEBI" id="CHEBI:15378"/>
        <dbReference type="ChEBI" id="CHEBI:29067"/>
        <dbReference type="ChEBI" id="CHEBI:43474"/>
        <dbReference type="ChEBI" id="CHEBI:59918"/>
        <dbReference type="EC" id="3.6.1.7"/>
    </reaction>
</comment>
<dbReference type="InterPro" id="IPR020456">
    <property type="entry name" value="Acylphosphatase"/>
</dbReference>
<evidence type="ECO:0000313" key="6">
    <source>
        <dbReference type="EMBL" id="GMN39215.1"/>
    </source>
</evidence>
<dbReference type="Gramene" id="FCD_00005299-RA">
    <property type="protein sequence ID" value="FCD_00005299-RA:cds"/>
    <property type="gene ID" value="FCD_00005299"/>
</dbReference>
<dbReference type="GO" id="GO:0003998">
    <property type="term" value="F:acylphosphatase activity"/>
    <property type="evidence" value="ECO:0007669"/>
    <property type="project" value="UniProtKB-EC"/>
</dbReference>
<dbReference type="Pfam" id="PF00708">
    <property type="entry name" value="Acylphosphatase"/>
    <property type="match status" value="1"/>
</dbReference>
<evidence type="ECO:0000313" key="7">
    <source>
        <dbReference type="Proteomes" id="UP001187192"/>
    </source>
</evidence>
<dbReference type="Gene3D" id="3.30.70.100">
    <property type="match status" value="1"/>
</dbReference>
<dbReference type="InterPro" id="IPR036046">
    <property type="entry name" value="Acylphosphatase-like_dom_sf"/>
</dbReference>
<dbReference type="PANTHER" id="PTHR47268">
    <property type="entry name" value="ACYLPHOSPHATASE"/>
    <property type="match status" value="1"/>
</dbReference>
<gene>
    <name evidence="6" type="ORF">TIFTF001_008438</name>
</gene>
<sequence>MVVVVHCHGGRGEHWLGLVCVKRLGMGVDRPNSTQAVEPPPPQAVEHSLPPELPPPSEPQIRTHQLCSSSPISVDRHIRCAGESQWRWGGEVRSRGRRGRHGGHVEHPRDGDKDGGAISWHHLHLHLHQWSKIHNQNAGNSVGLSHLHIPHSPPLHPPLPLRPRLLLPRSPLPPLLQPRPPPLRHPPLAAMTTASETSTADSSTKTVRVVVKGRVQGVFYRNWTIENANELGLKGWVRNRRDGSVEALFSGSPNSVEEMQQRCRRGPPAAVVTGFEVFPSTDDPCSGFQRKPTHGQGYINYKGPRNGSLRMLRFIVGKLQTSLSLSKGAKQGHFVVIATEGWEPERFVVEVGYLNNPEFLKLLKQAEEEFGFSQEGALAIPCRPHDLRRILGMSKL</sequence>
<evidence type="ECO:0000256" key="4">
    <source>
        <dbReference type="SAM" id="MobiDB-lite"/>
    </source>
</evidence>
<feature type="active site" evidence="2">
    <location>
        <position position="221"/>
    </location>
</feature>
<evidence type="ECO:0000259" key="5">
    <source>
        <dbReference type="PROSITE" id="PS51160"/>
    </source>
</evidence>
<feature type="compositionally biased region" description="Basic and acidic residues" evidence="4">
    <location>
        <begin position="103"/>
        <end position="115"/>
    </location>
</feature>
<protein>
    <recommendedName>
        <fullName evidence="2">acylphosphatase</fullName>
        <ecNumber evidence="2">3.6.1.7</ecNumber>
    </recommendedName>
</protein>
<evidence type="ECO:0000256" key="3">
    <source>
        <dbReference type="RuleBase" id="RU004168"/>
    </source>
</evidence>
<keyword evidence="2" id="KW-0378">Hydrolase</keyword>
<feature type="region of interest" description="Disordered" evidence="4">
    <location>
        <begin position="31"/>
        <end position="63"/>
    </location>
</feature>
<feature type="domain" description="Acylphosphatase-like" evidence="5">
    <location>
        <begin position="206"/>
        <end position="292"/>
    </location>
</feature>
<dbReference type="PROSITE" id="PS51160">
    <property type="entry name" value="ACYLPHOSPHATASE_3"/>
    <property type="match status" value="1"/>
</dbReference>
<reference evidence="6" key="1">
    <citation type="submission" date="2023-07" db="EMBL/GenBank/DDBJ databases">
        <title>draft genome sequence of fig (Ficus carica).</title>
        <authorList>
            <person name="Takahashi T."/>
            <person name="Nishimura K."/>
        </authorList>
    </citation>
    <scope>NUCLEOTIDE SEQUENCE</scope>
</reference>
<dbReference type="InterPro" id="IPR017968">
    <property type="entry name" value="Acylphosphatase_CS"/>
</dbReference>
<evidence type="ECO:0000256" key="1">
    <source>
        <dbReference type="ARBA" id="ARBA00006974"/>
    </source>
</evidence>
<comment type="similarity">
    <text evidence="3">Belongs to the acylphosphatase family.</text>
</comment>